<dbReference type="InterPro" id="IPR002937">
    <property type="entry name" value="Amino_oxidase"/>
</dbReference>
<dbReference type="Pfam" id="PF13450">
    <property type="entry name" value="NAD_binding_8"/>
    <property type="match status" value="1"/>
</dbReference>
<dbReference type="RefSeq" id="WP_184023360.1">
    <property type="nucleotide sequence ID" value="NZ_JACIJJ010000001.1"/>
</dbReference>
<reference evidence="2 3" key="1">
    <citation type="submission" date="2020-08" db="EMBL/GenBank/DDBJ databases">
        <title>Genomic Encyclopedia of Type Strains, Phase IV (KMG-IV): sequencing the most valuable type-strain genomes for metagenomic binning, comparative biology and taxonomic classification.</title>
        <authorList>
            <person name="Goeker M."/>
        </authorList>
    </citation>
    <scope>NUCLEOTIDE SEQUENCE [LARGE SCALE GENOMIC DNA]</scope>
    <source>
        <strain evidence="2 3">DSM 27244</strain>
    </source>
</reference>
<dbReference type="InterPro" id="IPR036188">
    <property type="entry name" value="FAD/NAD-bd_sf"/>
</dbReference>
<dbReference type="PANTHER" id="PTHR16128:SF5">
    <property type="entry name" value="FAD_NAD(P)-BINDING OXIDOREDUCTASE FAMILY PROTEIN"/>
    <property type="match status" value="1"/>
</dbReference>
<feature type="domain" description="Amine oxidase" evidence="1">
    <location>
        <begin position="93"/>
        <end position="309"/>
    </location>
</feature>
<dbReference type="SUPFAM" id="SSF51905">
    <property type="entry name" value="FAD/NAD(P)-binding domain"/>
    <property type="match status" value="1"/>
</dbReference>
<gene>
    <name evidence="2" type="ORF">FHR19_000179</name>
</gene>
<evidence type="ECO:0000313" key="3">
    <source>
        <dbReference type="Proteomes" id="UP000557739"/>
    </source>
</evidence>
<dbReference type="PRINTS" id="PR00419">
    <property type="entry name" value="ADXRDTASE"/>
</dbReference>
<dbReference type="Gene3D" id="3.50.50.60">
    <property type="entry name" value="FAD/NAD(P)-binding domain"/>
    <property type="match status" value="1"/>
</dbReference>
<evidence type="ECO:0000313" key="2">
    <source>
        <dbReference type="EMBL" id="MBB5696854.1"/>
    </source>
</evidence>
<dbReference type="AlphaFoldDB" id="A0A7W9EGF6"/>
<protein>
    <recommendedName>
        <fullName evidence="1">Amine oxidase domain-containing protein</fullName>
    </recommendedName>
</protein>
<dbReference type="GO" id="GO:0016491">
    <property type="term" value="F:oxidoreductase activity"/>
    <property type="evidence" value="ECO:0007669"/>
    <property type="project" value="InterPro"/>
</dbReference>
<keyword evidence="3" id="KW-1185">Reference proteome</keyword>
<organism evidence="2 3">
    <name type="scientific">Sphingomonas yantingensis</name>
    <dbReference type="NCBI Taxonomy" id="1241761"/>
    <lineage>
        <taxon>Bacteria</taxon>
        <taxon>Pseudomonadati</taxon>
        <taxon>Pseudomonadota</taxon>
        <taxon>Alphaproteobacteria</taxon>
        <taxon>Sphingomonadales</taxon>
        <taxon>Sphingomonadaceae</taxon>
        <taxon>Sphingomonas</taxon>
    </lineage>
</organism>
<dbReference type="Proteomes" id="UP000557739">
    <property type="component" value="Unassembled WGS sequence"/>
</dbReference>
<comment type="caution">
    <text evidence="2">The sequence shown here is derived from an EMBL/GenBank/DDBJ whole genome shotgun (WGS) entry which is preliminary data.</text>
</comment>
<proteinExistence type="predicted"/>
<dbReference type="Pfam" id="PF01593">
    <property type="entry name" value="Amino_oxidase"/>
    <property type="match status" value="1"/>
</dbReference>
<evidence type="ECO:0000259" key="1">
    <source>
        <dbReference type="Pfam" id="PF01593"/>
    </source>
</evidence>
<sequence length="311" mass="32712">MAKRVAIVGAGMAGLACGEALAVAGIRPAIFDKGRRPSGRLASRTIEVGGVAYAFDYGAQYMTARAPGFVERLRAWEAAGVAAPWPAAGPDAWVGTPSMDAPLAVMAGRLDVHWSAQVERIERAPDGWHLRIGDVVVGPFDELVLALPAEQAEAMAASASLALAALARANRSQPCWTALLAFERPTGAPPMLEGDAVIDVAVRNPAKPGRADGEAWTVHADADWSARHLGASRDEVARRLTDALAARLPSLPAPVHASAHRWRYARSAAGGLGHWRDDAAHLTACGDWLIAPRVESAWLSGTEAAEAILAR</sequence>
<name>A0A7W9EGF6_9SPHN</name>
<dbReference type="PANTHER" id="PTHR16128">
    <property type="entry name" value="FAD/NAD(P)-BINDING OXIDOREDUCTASE FAMILY PROTEIN"/>
    <property type="match status" value="1"/>
</dbReference>
<dbReference type="EMBL" id="JACIJJ010000001">
    <property type="protein sequence ID" value="MBB5696854.1"/>
    <property type="molecule type" value="Genomic_DNA"/>
</dbReference>
<dbReference type="Gene3D" id="3.90.660.10">
    <property type="match status" value="1"/>
</dbReference>
<dbReference type="PROSITE" id="PS51257">
    <property type="entry name" value="PROKAR_LIPOPROTEIN"/>
    <property type="match status" value="1"/>
</dbReference>
<accession>A0A7W9EGF6</accession>